<organism evidence="2 3">
    <name type="scientific">Marinithermus hydrothermalis (strain DSM 14884 / JCM 11576 / T1)</name>
    <dbReference type="NCBI Taxonomy" id="869210"/>
    <lineage>
        <taxon>Bacteria</taxon>
        <taxon>Thermotogati</taxon>
        <taxon>Deinococcota</taxon>
        <taxon>Deinococci</taxon>
        <taxon>Thermales</taxon>
        <taxon>Thermaceae</taxon>
        <taxon>Marinithermus</taxon>
    </lineage>
</organism>
<evidence type="ECO:0000259" key="1">
    <source>
        <dbReference type="Pfam" id="PF01266"/>
    </source>
</evidence>
<dbReference type="OrthoDB" id="31571at2"/>
<dbReference type="HOGENOM" id="CLU_939436_0_0_0"/>
<sequence>MADAIVVGAGIAGLAAADALQRKGLRVTVVSPTLGEASRVPVALVNPVRGRRGAIAPEAETALEAAWRFYPRFVPVHPGLRRPVPPEAQARWDARLRERAVAYRWEGSTLYLPEAFWLEPRALLARLAAGLEVIRDRVVAGAAGRVRLASGRELAAPLIVYTTGASGAALTGLGGRFTAGSLLLTHQRFPEARSWGVFAAGCALGGSYRPHTDRYAPHTPTHGEVAWILAQAEALLGFRPTPVGVWGGVRYRLDGLHLREIPGKGWALTGFGSTGFLYAPLWAERLAARL</sequence>
<evidence type="ECO:0000313" key="2">
    <source>
        <dbReference type="EMBL" id="AEB12165.1"/>
    </source>
</evidence>
<name>F2NMJ5_MARHT</name>
<feature type="domain" description="FAD dependent oxidoreductase" evidence="1">
    <location>
        <begin position="3"/>
        <end position="289"/>
    </location>
</feature>
<dbReference type="InterPro" id="IPR036188">
    <property type="entry name" value="FAD/NAD-bd_sf"/>
</dbReference>
<dbReference type="SUPFAM" id="SSF51971">
    <property type="entry name" value="Nucleotide-binding domain"/>
    <property type="match status" value="1"/>
</dbReference>
<dbReference type="Proteomes" id="UP000007030">
    <property type="component" value="Chromosome"/>
</dbReference>
<keyword evidence="3" id="KW-1185">Reference proteome</keyword>
<dbReference type="KEGG" id="mhd:Marky_1430"/>
<accession>F2NMJ5</accession>
<reference evidence="2 3" key="1">
    <citation type="journal article" date="2012" name="Stand. Genomic Sci.">
        <title>Complete genome sequence of the aerobic, heterotroph Marinithermus hydrothermalis type strain (T1(T)) from a deep-sea hydrothermal vent chimney.</title>
        <authorList>
            <person name="Copeland A."/>
            <person name="Gu W."/>
            <person name="Yasawong M."/>
            <person name="Lapidus A."/>
            <person name="Lucas S."/>
            <person name="Deshpande S."/>
            <person name="Pagani I."/>
            <person name="Tapia R."/>
            <person name="Cheng J.F."/>
            <person name="Goodwin L.A."/>
            <person name="Pitluck S."/>
            <person name="Liolios K."/>
            <person name="Ivanova N."/>
            <person name="Mavromatis K."/>
            <person name="Mikhailova N."/>
            <person name="Pati A."/>
            <person name="Chen A."/>
            <person name="Palaniappan K."/>
            <person name="Land M."/>
            <person name="Pan C."/>
            <person name="Brambilla E.M."/>
            <person name="Rohde M."/>
            <person name="Tindall B.J."/>
            <person name="Sikorski J."/>
            <person name="Goker M."/>
            <person name="Detter J.C."/>
            <person name="Bristow J."/>
            <person name="Eisen J.A."/>
            <person name="Markowitz V."/>
            <person name="Hugenholtz P."/>
            <person name="Kyrpides N.C."/>
            <person name="Klenk H.P."/>
            <person name="Woyke T."/>
        </authorList>
    </citation>
    <scope>NUCLEOTIDE SEQUENCE [LARGE SCALE GENOMIC DNA]</scope>
    <source>
        <strain evidence="3">DSM 14884 / JCM 11576 / T1</strain>
    </source>
</reference>
<dbReference type="EMBL" id="CP002630">
    <property type="protein sequence ID" value="AEB12165.1"/>
    <property type="molecule type" value="Genomic_DNA"/>
</dbReference>
<dbReference type="AlphaFoldDB" id="F2NMJ5"/>
<dbReference type="Gene3D" id="3.50.50.60">
    <property type="entry name" value="FAD/NAD(P)-binding domain"/>
    <property type="match status" value="1"/>
</dbReference>
<evidence type="ECO:0000313" key="3">
    <source>
        <dbReference type="Proteomes" id="UP000007030"/>
    </source>
</evidence>
<dbReference type="eggNOG" id="COG0665">
    <property type="taxonomic scope" value="Bacteria"/>
</dbReference>
<protein>
    <submittedName>
        <fullName evidence="2">FAD dependent oxidoreductase</fullName>
    </submittedName>
</protein>
<gene>
    <name evidence="2" type="ordered locus">Marky_1430</name>
</gene>
<proteinExistence type="predicted"/>
<dbReference type="Pfam" id="PF01266">
    <property type="entry name" value="DAO"/>
    <property type="match status" value="1"/>
</dbReference>
<dbReference type="STRING" id="869210.Marky_1430"/>
<dbReference type="RefSeq" id="WP_013704212.1">
    <property type="nucleotide sequence ID" value="NC_015387.1"/>
</dbReference>
<dbReference type="PRINTS" id="PR00469">
    <property type="entry name" value="PNDRDTASEII"/>
</dbReference>
<dbReference type="InterPro" id="IPR006076">
    <property type="entry name" value="FAD-dep_OxRdtase"/>
</dbReference>